<reference evidence="2" key="1">
    <citation type="journal article" date="2012" name="Science">
        <title>Fermentation, hydrogen, and sulfur metabolism in multiple uncultivated bacterial phyla.</title>
        <authorList>
            <person name="Wrighton K.C."/>
            <person name="Thomas B.C."/>
            <person name="Sharon I."/>
            <person name="Miller C.S."/>
            <person name="Castelle C.J."/>
            <person name="VerBerkmoes N.C."/>
            <person name="Wilkins M.J."/>
            <person name="Hettich R.L."/>
            <person name="Lipton M.S."/>
            <person name="Williams K.H."/>
            <person name="Long P.E."/>
            <person name="Banfield J.F."/>
        </authorList>
    </citation>
    <scope>NUCLEOTIDE SEQUENCE [LARGE SCALE GENOMIC DNA]</scope>
</reference>
<evidence type="ECO:0000256" key="1">
    <source>
        <dbReference type="SAM" id="Phobius"/>
    </source>
</evidence>
<dbReference type="EMBL" id="AMFJ01000019">
    <property type="protein sequence ID" value="EKE30236.1"/>
    <property type="molecule type" value="Genomic_DNA"/>
</dbReference>
<feature type="transmembrane region" description="Helical" evidence="1">
    <location>
        <begin position="310"/>
        <end position="334"/>
    </location>
</feature>
<sequence>MALPSLILSVFARESLIFLTELGFFFRNFSDLGSASPGFFSGAGGCVVPVSQLFPASAFFSGLRIFSTAAAFTVLSAFTNLSAFAISLSDSWSMATSVFSTQFSWYLTETTQSFSLNSHFLETNLFFSDSMVVPAKISCDLRSSAFSFFISSVSHFWGSFHNVAFNSAAASALSFVKFHFSNALLTFSLCFAASLPASPARPNISAIMFQNSAHFFQNIHKNFPNASTILVALESAFNSSLIPSILPFISGVTGAAAGPVAGAVSGTVGFAGSAGLTSGLTSDFTSSFFASFLISALSSLLFTLKTLSTLILYFSPNFSTFTVNPLSYFSIFFFRSSESLVRSLTLEVRSFILSSFFCASFHSQVDDSTSAFFSLWAVAMSLSILAFFSFIFFCSSVFLFIVFIISSRDSENSVLSAPGNLSKSLLEAFWSLYARFMSLTRFSTSPFHLIVIQLFSITADKFLISLLVSIDTFCFSASYLSAKLRRSSLFAPLASIVLLYSSATESSGFAAAAGASCFVSGHAIKF</sequence>
<feature type="transmembrane region" description="Helical" evidence="1">
    <location>
        <begin position="284"/>
        <end position="304"/>
    </location>
</feature>
<comment type="caution">
    <text evidence="2">The sequence shown here is derived from an EMBL/GenBank/DDBJ whole genome shotgun (WGS) entry which is preliminary data.</text>
</comment>
<keyword evidence="1" id="KW-0812">Transmembrane</keyword>
<evidence type="ECO:0000313" key="2">
    <source>
        <dbReference type="EMBL" id="EKE30236.1"/>
    </source>
</evidence>
<gene>
    <name evidence="2" type="ORF">ACD_2C00019G0001</name>
</gene>
<proteinExistence type="predicted"/>
<keyword evidence="1" id="KW-1133">Transmembrane helix</keyword>
<name>K2FGG8_9BACT</name>
<protein>
    <submittedName>
        <fullName evidence="2">Uncharacterized protein</fullName>
    </submittedName>
</protein>
<feature type="transmembrane region" description="Helical" evidence="1">
    <location>
        <begin position="371"/>
        <end position="404"/>
    </location>
</feature>
<organism evidence="2">
    <name type="scientific">uncultured bacterium</name>
    <name type="common">gcode 4</name>
    <dbReference type="NCBI Taxonomy" id="1234023"/>
    <lineage>
        <taxon>Bacteria</taxon>
        <taxon>environmental samples</taxon>
    </lineage>
</organism>
<feature type="transmembrane region" description="Helical" evidence="1">
    <location>
        <begin position="65"/>
        <end position="86"/>
    </location>
</feature>
<accession>K2FGG8</accession>
<dbReference type="AlphaFoldDB" id="K2FGG8"/>
<keyword evidence="1" id="KW-0472">Membrane</keyword>